<organism evidence="2 3">
    <name type="scientific">Macrophomina phaseolina</name>
    <dbReference type="NCBI Taxonomy" id="35725"/>
    <lineage>
        <taxon>Eukaryota</taxon>
        <taxon>Fungi</taxon>
        <taxon>Dikarya</taxon>
        <taxon>Ascomycota</taxon>
        <taxon>Pezizomycotina</taxon>
        <taxon>Dothideomycetes</taxon>
        <taxon>Dothideomycetes incertae sedis</taxon>
        <taxon>Botryosphaeriales</taxon>
        <taxon>Botryosphaeriaceae</taxon>
        <taxon>Macrophomina</taxon>
    </lineage>
</organism>
<feature type="compositionally biased region" description="Basic residues" evidence="1">
    <location>
        <begin position="135"/>
        <end position="151"/>
    </location>
</feature>
<dbReference type="EMBL" id="JAGTJR010000035">
    <property type="protein sequence ID" value="KAH7036400.1"/>
    <property type="molecule type" value="Genomic_DNA"/>
</dbReference>
<name>A0ABQ8FZJ3_9PEZI</name>
<protein>
    <submittedName>
        <fullName evidence="2">Uncharacterized protein</fullName>
    </submittedName>
</protein>
<evidence type="ECO:0000313" key="2">
    <source>
        <dbReference type="EMBL" id="KAH7036400.1"/>
    </source>
</evidence>
<keyword evidence="3" id="KW-1185">Reference proteome</keyword>
<feature type="non-terminal residue" evidence="2">
    <location>
        <position position="1"/>
    </location>
</feature>
<dbReference type="Proteomes" id="UP000774617">
    <property type="component" value="Unassembled WGS sequence"/>
</dbReference>
<gene>
    <name evidence="2" type="ORF">B0J12DRAFT_788909</name>
</gene>
<evidence type="ECO:0000313" key="3">
    <source>
        <dbReference type="Proteomes" id="UP000774617"/>
    </source>
</evidence>
<comment type="caution">
    <text evidence="2">The sequence shown here is derived from an EMBL/GenBank/DDBJ whole genome shotgun (WGS) entry which is preliminary data.</text>
</comment>
<feature type="region of interest" description="Disordered" evidence="1">
    <location>
        <begin position="118"/>
        <end position="151"/>
    </location>
</feature>
<sequence length="163" mass="18434">PPFFYIPLYTRPPPQLFISFFTSVENSIRVSPSPLITLAPAASSCRSTHLEQPIPSVNHGSAHPTLHLHRRTLILLLLLLLQQIVRGVLDERSHHRADHAAHHRHPRASRVHQAEAAHSAVAPNQQETWTGSRSVSRRGKKRRHSAAAGCRCRRRPWRPRVAL</sequence>
<reference evidence="2 3" key="1">
    <citation type="journal article" date="2021" name="Nat. Commun.">
        <title>Genetic determinants of endophytism in the Arabidopsis root mycobiome.</title>
        <authorList>
            <person name="Mesny F."/>
            <person name="Miyauchi S."/>
            <person name="Thiergart T."/>
            <person name="Pickel B."/>
            <person name="Atanasova L."/>
            <person name="Karlsson M."/>
            <person name="Huettel B."/>
            <person name="Barry K.W."/>
            <person name="Haridas S."/>
            <person name="Chen C."/>
            <person name="Bauer D."/>
            <person name="Andreopoulos W."/>
            <person name="Pangilinan J."/>
            <person name="LaButti K."/>
            <person name="Riley R."/>
            <person name="Lipzen A."/>
            <person name="Clum A."/>
            <person name="Drula E."/>
            <person name="Henrissat B."/>
            <person name="Kohler A."/>
            <person name="Grigoriev I.V."/>
            <person name="Martin F.M."/>
            <person name="Hacquard S."/>
        </authorList>
    </citation>
    <scope>NUCLEOTIDE SEQUENCE [LARGE SCALE GENOMIC DNA]</scope>
    <source>
        <strain evidence="2 3">MPI-SDFR-AT-0080</strain>
    </source>
</reference>
<evidence type="ECO:0000256" key="1">
    <source>
        <dbReference type="SAM" id="MobiDB-lite"/>
    </source>
</evidence>
<accession>A0ABQ8FZJ3</accession>
<proteinExistence type="predicted"/>